<dbReference type="OrthoDB" id="677919at2"/>
<sequence>MPTYQKFRVGESNSFDPASFPELQPCLQQIVAQLNRESAGPKTEMLLSFVKDHRIKSQLVADHPALANLISTKSLPLAVLEDLFESSRTNPSFRNDLEKFVSAYFAAAPLY</sequence>
<dbReference type="RefSeq" id="WP_146790866.1">
    <property type="nucleotide sequence ID" value="NZ_BAABIO010000003.1"/>
</dbReference>
<dbReference type="Proteomes" id="UP000321204">
    <property type="component" value="Chromosome"/>
</dbReference>
<keyword evidence="2" id="KW-1185">Reference proteome</keyword>
<protein>
    <submittedName>
        <fullName evidence="1">Uncharacterized protein</fullName>
    </submittedName>
</protein>
<reference evidence="1 2" key="1">
    <citation type="journal article" date="2015" name="Int. J. Syst. Evol. Microbiol.">
        <title>Flavisolibacter ginsenosidimutans sp. nov., with ginsenoside-converting activity isolated from soil used for cultivating ginseng.</title>
        <authorList>
            <person name="Zhao Y."/>
            <person name="Liu Q."/>
            <person name="Kang M.S."/>
            <person name="Jin F."/>
            <person name="Yu H."/>
            <person name="Im W.T."/>
        </authorList>
    </citation>
    <scope>NUCLEOTIDE SEQUENCE [LARGE SCALE GENOMIC DNA]</scope>
    <source>
        <strain evidence="1 2">Gsoil 636</strain>
    </source>
</reference>
<name>A0A5B8UPK8_9BACT</name>
<gene>
    <name evidence="1" type="ORF">FSB75_19395</name>
</gene>
<dbReference type="KEGG" id="fgg:FSB75_19395"/>
<organism evidence="1 2">
    <name type="scientific">Flavisolibacter ginsenosidimutans</name>
    <dbReference type="NCBI Taxonomy" id="661481"/>
    <lineage>
        <taxon>Bacteria</taxon>
        <taxon>Pseudomonadati</taxon>
        <taxon>Bacteroidota</taxon>
        <taxon>Chitinophagia</taxon>
        <taxon>Chitinophagales</taxon>
        <taxon>Chitinophagaceae</taxon>
        <taxon>Flavisolibacter</taxon>
    </lineage>
</organism>
<dbReference type="EMBL" id="CP042433">
    <property type="protein sequence ID" value="QEC57980.1"/>
    <property type="molecule type" value="Genomic_DNA"/>
</dbReference>
<proteinExistence type="predicted"/>
<evidence type="ECO:0000313" key="1">
    <source>
        <dbReference type="EMBL" id="QEC57980.1"/>
    </source>
</evidence>
<evidence type="ECO:0000313" key="2">
    <source>
        <dbReference type="Proteomes" id="UP000321204"/>
    </source>
</evidence>
<accession>A0A5B8UPK8</accession>
<dbReference type="AlphaFoldDB" id="A0A5B8UPK8"/>